<keyword evidence="3" id="KW-1185">Reference proteome</keyword>
<feature type="compositionally biased region" description="Polar residues" evidence="1">
    <location>
        <begin position="524"/>
        <end position="555"/>
    </location>
</feature>
<accession>C5FK26</accession>
<feature type="compositionally biased region" description="Basic and acidic residues" evidence="1">
    <location>
        <begin position="171"/>
        <end position="183"/>
    </location>
</feature>
<sequence length="585" mass="63432">MNHDYLFTEEERANFSPQEIANLMALCNYMNGIETSAVAASEQEGDSQGQQSAEYKLENQAKAMEADTQGNIEHKDEHPAMDSVAFDFDDLINLTGSPDRMSDADLAPKHQQAQSSYQNAHTSSISEMAHPSTMLPETILGTKDSGSVTSDGCGQLKQSPPDYGMDMVAESMRDHPSPQEPKDPSIPQMAASHPIPQPITNYSGSQTYAAVPLPQHIHINNTVPSGPAPLDGAWSAADTNKNSGRREGTFKGNSPTIEPKDERANLRDSIEPIVLQFSSSKDANGYRPDRRPMPVDPTVPRTVSEQKECVVSLIKAMKSFECATDNWGMIKPFANRKFSDRKIEVCCWNILTRKTVCRHLLDPYYLLQFVDDPSSCLSDGVPHTLASPFATPKHEDGTASSSFPSNSGLKIIPGVEAPHPAQQPVRFHQLSPQASPMISMQSPAAGQSVPGPSVVYPTYPAGNFGATPFIGYHPGHAYNSAQGAAGNIVQTQVGTMVNAPQVNATSPPRSPWNQAYSNTMPSAQYQISPRTPSMRMPSTVSKYPTPPVSSGSTPYCQAKLAHKASRKRSADASDRSESPVKKGRY</sequence>
<dbReference type="OrthoDB" id="4851482at2759"/>
<proteinExistence type="predicted"/>
<dbReference type="eggNOG" id="ENOG502SYDX">
    <property type="taxonomic scope" value="Eukaryota"/>
</dbReference>
<feature type="compositionally biased region" description="Basic and acidic residues" evidence="1">
    <location>
        <begin position="568"/>
        <end position="585"/>
    </location>
</feature>
<name>C5FK26_ARTOC</name>
<protein>
    <submittedName>
        <fullName evidence="2">Uncharacterized protein</fullName>
    </submittedName>
</protein>
<dbReference type="VEuPathDB" id="FungiDB:MCYG_02867"/>
<feature type="region of interest" description="Disordered" evidence="1">
    <location>
        <begin position="281"/>
        <end position="301"/>
    </location>
</feature>
<evidence type="ECO:0000313" key="2">
    <source>
        <dbReference type="EMBL" id="EEQ30048.1"/>
    </source>
</evidence>
<feature type="region of interest" description="Disordered" evidence="1">
    <location>
        <begin position="524"/>
        <end position="585"/>
    </location>
</feature>
<dbReference type="OMA" id="ITRPALM"/>
<organism evidence="2 3">
    <name type="scientific">Arthroderma otae (strain ATCC MYA-4605 / CBS 113480)</name>
    <name type="common">Microsporum canis</name>
    <dbReference type="NCBI Taxonomy" id="554155"/>
    <lineage>
        <taxon>Eukaryota</taxon>
        <taxon>Fungi</taxon>
        <taxon>Dikarya</taxon>
        <taxon>Ascomycota</taxon>
        <taxon>Pezizomycotina</taxon>
        <taxon>Eurotiomycetes</taxon>
        <taxon>Eurotiomycetidae</taxon>
        <taxon>Onygenales</taxon>
        <taxon>Arthrodermataceae</taxon>
        <taxon>Microsporum</taxon>
    </lineage>
</organism>
<dbReference type="STRING" id="554155.C5FK26"/>
<dbReference type="GeneID" id="9224727"/>
<dbReference type="Proteomes" id="UP000002035">
    <property type="component" value="Unassembled WGS sequence"/>
</dbReference>
<dbReference type="RefSeq" id="XP_002847361.1">
    <property type="nucleotide sequence ID" value="XM_002847315.1"/>
</dbReference>
<feature type="region of interest" description="Disordered" evidence="1">
    <location>
        <begin position="169"/>
        <end position="198"/>
    </location>
</feature>
<gene>
    <name evidence="2" type="ORF">MCYG_02867</name>
</gene>
<evidence type="ECO:0000256" key="1">
    <source>
        <dbReference type="SAM" id="MobiDB-lite"/>
    </source>
</evidence>
<reference evidence="3" key="1">
    <citation type="journal article" date="2012" name="MBio">
        <title>Comparative genome analysis of Trichophyton rubrum and related dermatophytes reveals candidate genes involved in infection.</title>
        <authorList>
            <person name="Martinez D.A."/>
            <person name="Oliver B.G."/>
            <person name="Graeser Y."/>
            <person name="Goldberg J.M."/>
            <person name="Li W."/>
            <person name="Martinez-Rossi N.M."/>
            <person name="Monod M."/>
            <person name="Shelest E."/>
            <person name="Barton R.C."/>
            <person name="Birch E."/>
            <person name="Brakhage A.A."/>
            <person name="Chen Z."/>
            <person name="Gurr S.J."/>
            <person name="Heiman D."/>
            <person name="Heitman J."/>
            <person name="Kosti I."/>
            <person name="Rossi A."/>
            <person name="Saif S."/>
            <person name="Samalova M."/>
            <person name="Saunders C.W."/>
            <person name="Shea T."/>
            <person name="Summerbell R.C."/>
            <person name="Xu J."/>
            <person name="Young S."/>
            <person name="Zeng Q."/>
            <person name="Birren B.W."/>
            <person name="Cuomo C.A."/>
            <person name="White T.C."/>
        </authorList>
    </citation>
    <scope>NUCLEOTIDE SEQUENCE [LARGE SCALE GENOMIC DNA]</scope>
    <source>
        <strain evidence="3">ATCC MYA-4605 / CBS 113480</strain>
    </source>
</reference>
<dbReference type="EMBL" id="DS995703">
    <property type="protein sequence ID" value="EEQ30048.1"/>
    <property type="molecule type" value="Genomic_DNA"/>
</dbReference>
<feature type="region of interest" description="Disordered" evidence="1">
    <location>
        <begin position="228"/>
        <end position="260"/>
    </location>
</feature>
<evidence type="ECO:0000313" key="3">
    <source>
        <dbReference type="Proteomes" id="UP000002035"/>
    </source>
</evidence>
<dbReference type="AlphaFoldDB" id="C5FK26"/>
<dbReference type="HOGENOM" id="CLU_414571_0_0_1"/>